<dbReference type="InterPro" id="IPR036249">
    <property type="entry name" value="Thioredoxin-like_sf"/>
</dbReference>
<dbReference type="AlphaFoldDB" id="A0A090LFM5"/>
<reference evidence="3" key="2">
    <citation type="submission" date="2020-12" db="UniProtKB">
        <authorList>
            <consortium name="WormBaseParasite"/>
        </authorList>
    </citation>
    <scope>IDENTIFICATION</scope>
</reference>
<evidence type="ECO:0000313" key="3">
    <source>
        <dbReference type="WBParaSite" id="SRAE_2000161400.1"/>
    </source>
</evidence>
<organism evidence="1">
    <name type="scientific">Strongyloides ratti</name>
    <name type="common">Parasitic roundworm</name>
    <dbReference type="NCBI Taxonomy" id="34506"/>
    <lineage>
        <taxon>Eukaryota</taxon>
        <taxon>Metazoa</taxon>
        <taxon>Ecdysozoa</taxon>
        <taxon>Nematoda</taxon>
        <taxon>Chromadorea</taxon>
        <taxon>Rhabditida</taxon>
        <taxon>Tylenchina</taxon>
        <taxon>Panagrolaimomorpha</taxon>
        <taxon>Strongyloidoidea</taxon>
        <taxon>Strongyloididae</taxon>
        <taxon>Strongyloides</taxon>
    </lineage>
</organism>
<dbReference type="GeneID" id="36379313"/>
<evidence type="ECO:0000313" key="1">
    <source>
        <dbReference type="EMBL" id="CEF66948.1"/>
    </source>
</evidence>
<evidence type="ECO:0000313" key="2">
    <source>
        <dbReference type="Proteomes" id="UP000035682"/>
    </source>
</evidence>
<evidence type="ECO:0000313" key="4">
    <source>
        <dbReference type="WormBase" id="SRAE_2000161400"/>
    </source>
</evidence>
<dbReference type="RefSeq" id="XP_024506148.1">
    <property type="nucleotide sequence ID" value="XM_024652587.1"/>
</dbReference>
<protein>
    <submittedName>
        <fullName evidence="1 3">Thioredoxin-like fold domain-containing protein</fullName>
    </submittedName>
</protein>
<reference evidence="1 2" key="1">
    <citation type="submission" date="2014-09" db="EMBL/GenBank/DDBJ databases">
        <authorList>
            <person name="Martin A.A."/>
        </authorList>
    </citation>
    <scope>NUCLEOTIDE SEQUENCE</scope>
    <source>
        <strain evidence="2">ED321</strain>
        <strain evidence="1">ED321 Heterogonic</strain>
    </source>
</reference>
<accession>A0A090LFM5</accession>
<dbReference type="WormBase" id="SRAE_2000161400">
    <property type="protein sequence ID" value="SRP02856"/>
    <property type="gene ID" value="WBGene00261819"/>
</dbReference>
<keyword evidence="2" id="KW-1185">Reference proteome</keyword>
<dbReference type="EMBL" id="LN609529">
    <property type="protein sequence ID" value="CEF66948.1"/>
    <property type="molecule type" value="Genomic_DNA"/>
</dbReference>
<dbReference type="Gene3D" id="3.40.30.10">
    <property type="entry name" value="Glutaredoxin"/>
    <property type="match status" value="1"/>
</dbReference>
<dbReference type="CTD" id="36379313"/>
<dbReference type="SUPFAM" id="SSF52833">
    <property type="entry name" value="Thioredoxin-like"/>
    <property type="match status" value="1"/>
</dbReference>
<proteinExistence type="predicted"/>
<sequence>MTLTSKIKLSFFYDIISPHCLPIFTELSKDITFKNVKLDLKPVIVSNIESEYGLSTDFVMSKKHNDVKLINALYKFNMVIPDNWIEILLENKTEYVQKFLANLTSHNETNQKDLININLKLLNLFWVEKKLDIDKTTLEDLVKSFTFFNTEFDYASSEQLNENVNIASNEDVSETPFFILTAPKNRRYTYRGYESIPLIKNEIILQKDKLNTVICNL</sequence>
<gene>
    <name evidence="1 3 4" type="ORF">SRAE_2000161400</name>
</gene>
<dbReference type="Proteomes" id="UP000035682">
    <property type="component" value="Unplaced"/>
</dbReference>
<dbReference type="WBParaSite" id="SRAE_2000161400.1">
    <property type="protein sequence ID" value="SRAE_2000161400.1"/>
    <property type="gene ID" value="WBGene00261819"/>
</dbReference>
<name>A0A090LFM5_STRRB</name>